<protein>
    <recommendedName>
        <fullName evidence="4">DUF1735 domain-containing protein</fullName>
    </recommendedName>
</protein>
<evidence type="ECO:0000313" key="2">
    <source>
        <dbReference type="EMBL" id="QDA60347.1"/>
    </source>
</evidence>
<feature type="chain" id="PRO_5022871536" description="DUF1735 domain-containing protein" evidence="1">
    <location>
        <begin position="21"/>
        <end position="174"/>
    </location>
</feature>
<keyword evidence="3" id="KW-1185">Reference proteome</keyword>
<dbReference type="KEGG" id="hyj:FHG12_09615"/>
<evidence type="ECO:0000256" key="1">
    <source>
        <dbReference type="SAM" id="SignalP"/>
    </source>
</evidence>
<proteinExistence type="predicted"/>
<evidence type="ECO:0000313" key="3">
    <source>
        <dbReference type="Proteomes" id="UP000305398"/>
    </source>
</evidence>
<name>A0A5B7ZZP5_9BACT</name>
<accession>A0A5B7ZZP5</accession>
<reference evidence="2 3" key="1">
    <citation type="submission" date="2019-06" db="EMBL/GenBank/DDBJ databases">
        <authorList>
            <person name="Srinivasan S."/>
        </authorList>
    </citation>
    <scope>NUCLEOTIDE SEQUENCE [LARGE SCALE GENOMIC DNA]</scope>
    <source>
        <strain evidence="2 3">17J68-5</strain>
    </source>
</reference>
<organism evidence="2 3">
    <name type="scientific">Hymenobacter jejuensis</name>
    <dbReference type="NCBI Taxonomy" id="2502781"/>
    <lineage>
        <taxon>Bacteria</taxon>
        <taxon>Pseudomonadati</taxon>
        <taxon>Bacteroidota</taxon>
        <taxon>Cytophagia</taxon>
        <taxon>Cytophagales</taxon>
        <taxon>Hymenobacteraceae</taxon>
        <taxon>Hymenobacter</taxon>
    </lineage>
</organism>
<dbReference type="Proteomes" id="UP000305398">
    <property type="component" value="Chromosome"/>
</dbReference>
<gene>
    <name evidence="2" type="ORF">FHG12_09615</name>
</gene>
<evidence type="ECO:0008006" key="4">
    <source>
        <dbReference type="Google" id="ProtNLM"/>
    </source>
</evidence>
<dbReference type="AlphaFoldDB" id="A0A5B7ZZP5"/>
<dbReference type="EMBL" id="CP040896">
    <property type="protein sequence ID" value="QDA60347.1"/>
    <property type="molecule type" value="Genomic_DNA"/>
</dbReference>
<feature type="signal peptide" evidence="1">
    <location>
        <begin position="1"/>
        <end position="20"/>
    </location>
</feature>
<sequence length="174" mass="19351">MKKILFLASLLALFCTVACDKIDKLLTFYLEDSQSIKVGANFPVGQMPAFLIDVPTRSDETFSNNHTRADLVKNVTLNKLTIDIADPKEENFDFLKSIEIYISTNSNDQVLLAALDNVPTGVSSIELKPSGQQLDSYIKAEKYTLTTKAVIRKVISRDITMTAKSRFKVTADPL</sequence>
<keyword evidence="1" id="KW-0732">Signal</keyword>
<dbReference type="OrthoDB" id="672279at2"/>
<dbReference type="RefSeq" id="WP_139515525.1">
    <property type="nucleotide sequence ID" value="NZ_CP040896.1"/>
</dbReference>